<comment type="caution">
    <text evidence="3">The sequence shown here is derived from an EMBL/GenBank/DDBJ whole genome shotgun (WGS) entry which is preliminary data.</text>
</comment>
<feature type="chain" id="PRO_5010860950" description="Conjugal transfer protein" evidence="2">
    <location>
        <begin position="32"/>
        <end position="105"/>
    </location>
</feature>
<keyword evidence="1" id="KW-0472">Membrane</keyword>
<sequence>MEIIVNKSIALYRTFFLFLLCSFIATNPALAAGVGGLDKGTNFIGELRLWAYGFVGGVALLHILWKVFQAYTEMDSWAGVLKSLMYAAIAGGCVVAAEACYQIFK</sequence>
<dbReference type="EMBL" id="ADJB01000057">
    <property type="protein sequence ID" value="OSL09583.1"/>
    <property type="molecule type" value="Genomic_DNA"/>
</dbReference>
<feature type="signal peptide" evidence="2">
    <location>
        <begin position="1"/>
        <end position="31"/>
    </location>
</feature>
<organism evidence="3 4">
    <name type="scientific">Escherichia coli H386</name>
    <dbReference type="NCBI Taxonomy" id="656397"/>
    <lineage>
        <taxon>Bacteria</taxon>
        <taxon>Pseudomonadati</taxon>
        <taxon>Pseudomonadota</taxon>
        <taxon>Gammaproteobacteria</taxon>
        <taxon>Enterobacterales</taxon>
        <taxon>Enterobacteriaceae</taxon>
        <taxon>Escherichia</taxon>
    </lineage>
</organism>
<keyword evidence="1" id="KW-1133">Transmembrane helix</keyword>
<reference evidence="3 4" key="1">
    <citation type="submission" date="2010-04" db="EMBL/GenBank/DDBJ databases">
        <title>The Genome Sequence of Escherichia coli H386.</title>
        <authorList>
            <consortium name="The Broad Institute Genome Sequencing Platform"/>
            <consortium name="The Broad Institute Genome Sequencing Center for Infectious Disease"/>
            <person name="Feldgarden M."/>
            <person name="Gordon D.M."/>
            <person name="Johnson J.R."/>
            <person name="Johnston B.D."/>
            <person name="Young S."/>
            <person name="Zeng Q."/>
            <person name="Koehrsen M."/>
            <person name="Alvarado L."/>
            <person name="Berlin A.M."/>
            <person name="Borenstein D."/>
            <person name="Chapman S.B."/>
            <person name="Chen Z."/>
            <person name="Engels R."/>
            <person name="Freedman E."/>
            <person name="Gellesch M."/>
            <person name="Goldberg J."/>
            <person name="Griggs A."/>
            <person name="Gujja S."/>
            <person name="Heilman E.R."/>
            <person name="Heiman D.I."/>
            <person name="Hepburn T.A."/>
            <person name="Howarth C."/>
            <person name="Jen D."/>
            <person name="Larson L."/>
            <person name="Mehta T."/>
            <person name="Park D."/>
            <person name="Pearson M."/>
            <person name="Richards J."/>
            <person name="Roberts A."/>
            <person name="Saif S."/>
            <person name="Shea T.D."/>
            <person name="Shenoy N."/>
            <person name="Sisk P."/>
            <person name="Stolte C."/>
            <person name="Sykes S.N."/>
            <person name="Walk T."/>
            <person name="White J."/>
            <person name="Yandava C."/>
            <person name="Haas B."/>
            <person name="Henn M.R."/>
            <person name="Nusbaum C."/>
            <person name="Birren B."/>
        </authorList>
    </citation>
    <scope>NUCLEOTIDE SEQUENCE [LARGE SCALE GENOMIC DNA]</scope>
    <source>
        <strain evidence="3 4">H386</strain>
    </source>
</reference>
<proteinExistence type="predicted"/>
<keyword evidence="1" id="KW-0812">Transmembrane</keyword>
<gene>
    <name evidence="3" type="ORF">ECVG_04776</name>
</gene>
<protein>
    <recommendedName>
        <fullName evidence="5">Conjugal transfer protein</fullName>
    </recommendedName>
</protein>
<evidence type="ECO:0000313" key="3">
    <source>
        <dbReference type="EMBL" id="OSL09583.1"/>
    </source>
</evidence>
<accession>A0A1X3JHY9</accession>
<evidence type="ECO:0000313" key="4">
    <source>
        <dbReference type="Proteomes" id="UP000193045"/>
    </source>
</evidence>
<dbReference type="Proteomes" id="UP000193045">
    <property type="component" value="Unassembled WGS sequence"/>
</dbReference>
<feature type="transmembrane region" description="Helical" evidence="1">
    <location>
        <begin position="80"/>
        <end position="104"/>
    </location>
</feature>
<dbReference type="AlphaFoldDB" id="A0A1X3JHY9"/>
<keyword evidence="2" id="KW-0732">Signal</keyword>
<evidence type="ECO:0008006" key="5">
    <source>
        <dbReference type="Google" id="ProtNLM"/>
    </source>
</evidence>
<feature type="transmembrane region" description="Helical" evidence="1">
    <location>
        <begin position="47"/>
        <end position="68"/>
    </location>
</feature>
<name>A0A1X3JHY9_ECOLX</name>
<evidence type="ECO:0000256" key="2">
    <source>
        <dbReference type="SAM" id="SignalP"/>
    </source>
</evidence>
<evidence type="ECO:0000256" key="1">
    <source>
        <dbReference type="SAM" id="Phobius"/>
    </source>
</evidence>